<evidence type="ECO:0000313" key="1">
    <source>
        <dbReference type="EMBL" id="KAL2454200.1"/>
    </source>
</evidence>
<comment type="caution">
    <text evidence="1">The sequence shown here is derived from an EMBL/GenBank/DDBJ whole genome shotgun (WGS) entry which is preliminary data.</text>
</comment>
<accession>A0ABD1NRE3</accession>
<sequence length="121" mass="13277">MEFGGLKQWRKRRVIKDPLLIVSSSLFLPRQPQWKRPLLGLLSPLVVQAGPKIAATSGGRVLETSSWVSRPSSNVDNLFYVVVSATMVPAPPLAAPTVEMQCQALVVEVVVTLEFFNSAIF</sequence>
<dbReference type="EMBL" id="JBFOLK010000445">
    <property type="protein sequence ID" value="KAL2454200.1"/>
    <property type="molecule type" value="Genomic_DNA"/>
</dbReference>
<name>A0ABD1NRE3_9LAMI</name>
<keyword evidence="2" id="KW-1185">Reference proteome</keyword>
<dbReference type="AlphaFoldDB" id="A0ABD1NRE3"/>
<organism evidence="1 2">
    <name type="scientific">Abeliophyllum distichum</name>
    <dbReference type="NCBI Taxonomy" id="126358"/>
    <lineage>
        <taxon>Eukaryota</taxon>
        <taxon>Viridiplantae</taxon>
        <taxon>Streptophyta</taxon>
        <taxon>Embryophyta</taxon>
        <taxon>Tracheophyta</taxon>
        <taxon>Spermatophyta</taxon>
        <taxon>Magnoliopsida</taxon>
        <taxon>eudicotyledons</taxon>
        <taxon>Gunneridae</taxon>
        <taxon>Pentapetalae</taxon>
        <taxon>asterids</taxon>
        <taxon>lamiids</taxon>
        <taxon>Lamiales</taxon>
        <taxon>Oleaceae</taxon>
        <taxon>Forsythieae</taxon>
        <taxon>Abeliophyllum</taxon>
    </lineage>
</organism>
<protein>
    <submittedName>
        <fullName evidence="1">Uncharacterized protein</fullName>
    </submittedName>
</protein>
<reference evidence="2" key="1">
    <citation type="submission" date="2024-07" db="EMBL/GenBank/DDBJ databases">
        <title>Two chromosome-level genome assemblies of Korean endemic species Abeliophyllum distichum and Forsythia ovata (Oleaceae).</title>
        <authorList>
            <person name="Jang H."/>
        </authorList>
    </citation>
    <scope>NUCLEOTIDE SEQUENCE [LARGE SCALE GENOMIC DNA]</scope>
</reference>
<dbReference type="Proteomes" id="UP001604336">
    <property type="component" value="Unassembled WGS sequence"/>
</dbReference>
<proteinExistence type="predicted"/>
<gene>
    <name evidence="1" type="ORF">Adt_48301</name>
</gene>
<evidence type="ECO:0000313" key="2">
    <source>
        <dbReference type="Proteomes" id="UP001604336"/>
    </source>
</evidence>